<dbReference type="EMBL" id="MTJZ01000063">
    <property type="protein sequence ID" value="OMG70295.1"/>
    <property type="molecule type" value="Genomic_DNA"/>
</dbReference>
<reference evidence="1 2" key="1">
    <citation type="submission" date="2017-01" db="EMBL/GenBank/DDBJ databases">
        <title>Phylogeographic, genomic and meropenem susceptibility analysis of Burkholderia ubonensis.</title>
        <authorList>
            <person name="Price E.P."/>
            <person name="Sarovich D.S."/>
            <person name="Webb J.R."/>
            <person name="Hall C.M."/>
            <person name="Sahl J.W."/>
            <person name="Kaestli M."/>
            <person name="Mayo M."/>
            <person name="Harrington G."/>
            <person name="Baker A.L."/>
            <person name="Sidak-Loftis L.C."/>
            <person name="Lummis M."/>
            <person name="Schupp J.M."/>
            <person name="Gillece J.D."/>
            <person name="Tuanyok A."/>
            <person name="Warner J."/>
            <person name="Busch J.D."/>
            <person name="Keim P."/>
            <person name="Currie B.J."/>
            <person name="Wagner D.M."/>
        </authorList>
    </citation>
    <scope>NUCLEOTIDE SEQUENCE [LARGE SCALE GENOMIC DNA]</scope>
    <source>
        <strain evidence="1 2">A21</strain>
    </source>
</reference>
<evidence type="ECO:0000313" key="1">
    <source>
        <dbReference type="EMBL" id="OMG70295.1"/>
    </source>
</evidence>
<dbReference type="PANTHER" id="PTHR12526">
    <property type="entry name" value="GLYCOSYLTRANSFERASE"/>
    <property type="match status" value="1"/>
</dbReference>
<dbReference type="RefSeq" id="WP_076481673.1">
    <property type="nucleotide sequence ID" value="NZ_MTJZ01000063.1"/>
</dbReference>
<dbReference type="Pfam" id="PF13692">
    <property type="entry name" value="Glyco_trans_1_4"/>
    <property type="match status" value="1"/>
</dbReference>
<gene>
    <name evidence="1" type="ORF">BW685_27785</name>
</gene>
<dbReference type="AlphaFoldDB" id="A0A1R1J4P8"/>
<accession>A0A1R1J4P8</accession>
<dbReference type="Gene3D" id="3.40.50.2000">
    <property type="entry name" value="Glycogen Phosphorylase B"/>
    <property type="match status" value="1"/>
</dbReference>
<sequence length="413" mass="47438">MAEVNGWPGSRGDCVLFSTADWDEPYWTNKQHTARVLAKSGWRVLYVESVGLRSPKLTSGKDWGRIWRRLWQGVRSNFVAPPQRESNVWVLSPLMIPAKHHWPLVRRFNQTLLRWSIARFARRRSFQQPIVWTYHPFMLDAVRDLERGALVYHCVDDLAAIPGVDVPAFRSAQQDLLKQCDSVFTTAVALRDQCLPFNPNTHFFSNVVDADHFGRALEPGPLPRAVADISGVRLVYHGVLSDFKVDFPLVLAAARARPDWQWIFIGEEREGQRSELITQLKRLPNVHFLGYRRYEELPDYLRGMDVGLLPTLLNDYTRSMFPMKFFEYLAAGLPVVSTPLDFTRERLDGLDVGDTPERFVEAIERQLQRGKLTPAEAQAGVGDNTWEARTVKMLNHVWRQAGRERPQPVASEH</sequence>
<keyword evidence="1" id="KW-0808">Transferase</keyword>
<dbReference type="SUPFAM" id="SSF53756">
    <property type="entry name" value="UDP-Glycosyltransferase/glycogen phosphorylase"/>
    <property type="match status" value="1"/>
</dbReference>
<dbReference type="Gene3D" id="3.40.50.11010">
    <property type="match status" value="1"/>
</dbReference>
<protein>
    <submittedName>
        <fullName evidence="1">Glycosyl transferase family 1</fullName>
    </submittedName>
</protein>
<dbReference type="GO" id="GO:0016740">
    <property type="term" value="F:transferase activity"/>
    <property type="evidence" value="ECO:0007669"/>
    <property type="project" value="UniProtKB-KW"/>
</dbReference>
<evidence type="ECO:0000313" key="2">
    <source>
        <dbReference type="Proteomes" id="UP000187194"/>
    </source>
</evidence>
<dbReference type="PANTHER" id="PTHR12526:SF630">
    <property type="entry name" value="GLYCOSYLTRANSFERASE"/>
    <property type="match status" value="1"/>
</dbReference>
<comment type="caution">
    <text evidence="1">The sequence shown here is derived from an EMBL/GenBank/DDBJ whole genome shotgun (WGS) entry which is preliminary data.</text>
</comment>
<name>A0A1R1J4P8_9BURK</name>
<dbReference type="Proteomes" id="UP000187194">
    <property type="component" value="Unassembled WGS sequence"/>
</dbReference>
<proteinExistence type="predicted"/>
<organism evidence="1 2">
    <name type="scientific">Burkholderia ubonensis</name>
    <dbReference type="NCBI Taxonomy" id="101571"/>
    <lineage>
        <taxon>Bacteria</taxon>
        <taxon>Pseudomonadati</taxon>
        <taxon>Pseudomonadota</taxon>
        <taxon>Betaproteobacteria</taxon>
        <taxon>Burkholderiales</taxon>
        <taxon>Burkholderiaceae</taxon>
        <taxon>Burkholderia</taxon>
        <taxon>Burkholderia cepacia complex</taxon>
    </lineage>
</organism>